<dbReference type="AlphaFoldDB" id="A0A1Y1YKH3"/>
<dbReference type="InterPro" id="IPR052988">
    <property type="entry name" value="Oryzine_lactonohydrolase"/>
</dbReference>
<feature type="signal peptide" evidence="1">
    <location>
        <begin position="1"/>
        <end position="20"/>
    </location>
</feature>
<dbReference type="InterPro" id="IPR013658">
    <property type="entry name" value="SGL"/>
</dbReference>
<reference evidence="3 4" key="1">
    <citation type="submission" date="2016-07" db="EMBL/GenBank/DDBJ databases">
        <title>Pervasive Adenine N6-methylation of Active Genes in Fungi.</title>
        <authorList>
            <consortium name="DOE Joint Genome Institute"/>
            <person name="Mondo S.J."/>
            <person name="Dannebaum R.O."/>
            <person name="Kuo R.C."/>
            <person name="Labutti K."/>
            <person name="Haridas S."/>
            <person name="Kuo A."/>
            <person name="Salamov A."/>
            <person name="Ahrendt S.R."/>
            <person name="Lipzen A."/>
            <person name="Sullivan W."/>
            <person name="Andreopoulos W.B."/>
            <person name="Clum A."/>
            <person name="Lindquist E."/>
            <person name="Daum C."/>
            <person name="Ramamoorthy G.K."/>
            <person name="Gryganskyi A."/>
            <person name="Culley D."/>
            <person name="Magnuson J.K."/>
            <person name="James T.Y."/>
            <person name="O'Malley M.A."/>
            <person name="Stajich J.E."/>
            <person name="Spatafora J.W."/>
            <person name="Visel A."/>
            <person name="Grigoriev I.V."/>
        </authorList>
    </citation>
    <scope>NUCLEOTIDE SEQUENCE [LARGE SCALE GENOMIC DNA]</scope>
    <source>
        <strain evidence="3 4">CBS 931.73</strain>
    </source>
</reference>
<dbReference type="PANTHER" id="PTHR47064:SF2">
    <property type="entry name" value="SMP-30_GLUCONOLACTONASE_LRE-LIKE REGION DOMAIN-CONTAINING PROTEIN-RELATED"/>
    <property type="match status" value="1"/>
</dbReference>
<feature type="domain" description="SMP-30/Gluconolactonase/LRE-like region" evidence="2">
    <location>
        <begin position="107"/>
        <end position="348"/>
    </location>
</feature>
<proteinExistence type="predicted"/>
<dbReference type="InterPro" id="IPR011042">
    <property type="entry name" value="6-blade_b-propeller_TolB-like"/>
</dbReference>
<dbReference type="SUPFAM" id="SSF63829">
    <property type="entry name" value="Calcium-dependent phosphotriesterase"/>
    <property type="match status" value="1"/>
</dbReference>
<feature type="chain" id="PRO_5013028137" evidence="1">
    <location>
        <begin position="21"/>
        <end position="366"/>
    </location>
</feature>
<name>A0A1Y1YKH3_9FUNG</name>
<gene>
    <name evidence="3" type="ORF">K493DRAFT_324164</name>
</gene>
<dbReference type="STRING" id="1314790.A0A1Y1YKH3"/>
<evidence type="ECO:0000256" key="1">
    <source>
        <dbReference type="SAM" id="SignalP"/>
    </source>
</evidence>
<dbReference type="EMBL" id="MCFE01000120">
    <property type="protein sequence ID" value="ORX98094.1"/>
    <property type="molecule type" value="Genomic_DNA"/>
</dbReference>
<dbReference type="Gene3D" id="2.120.10.30">
    <property type="entry name" value="TolB, C-terminal domain"/>
    <property type="match status" value="1"/>
</dbReference>
<dbReference type="PANTHER" id="PTHR47064">
    <property type="entry name" value="PUTATIVE (AFU_ORTHOLOGUE AFUA_1G08990)-RELATED"/>
    <property type="match status" value="1"/>
</dbReference>
<keyword evidence="1" id="KW-0732">Signal</keyword>
<comment type="caution">
    <text evidence="3">The sequence shown here is derived from an EMBL/GenBank/DDBJ whole genome shotgun (WGS) entry which is preliminary data.</text>
</comment>
<evidence type="ECO:0000313" key="3">
    <source>
        <dbReference type="EMBL" id="ORX98094.1"/>
    </source>
</evidence>
<evidence type="ECO:0000313" key="4">
    <source>
        <dbReference type="Proteomes" id="UP000193498"/>
    </source>
</evidence>
<evidence type="ECO:0000259" key="2">
    <source>
        <dbReference type="Pfam" id="PF08450"/>
    </source>
</evidence>
<protein>
    <submittedName>
        <fullName evidence="3">Calcium-dependent phosphotriesterase</fullName>
    </submittedName>
</protein>
<sequence length="366" mass="40907">MREFSQLGWLFIIATNVTNAQLQSNSRVVEVDRKCNVLPEPFSREIGEPFYKTQAFYNIIGRQPKLSVVAERNYSFAHEAGIYIPKTKEIMFTSNRLGNLSGTDQYTEIYKMNVRTYKVTKVTPSIDIPLANGGTFYKGKAIVVSQGRGDIGAAIYSIDPVTYETSVLLNNYFGLKFNSLNDIAVSHLDGSFWFTDPSYAYEQEFRSRPQLGEFVYRWDPNTGDVRLAADGFVKPNGIQFSPNEKIAYISDTGFTTGRGEIDVKRPHTIYAFDVLRGTDGLVSLTNRRVFAMSDVGIPDGIKLDVKGNVYVGSGDGVNVYSPQGYLLGKINTIQCANLVFVQDDLYILAENKIFHTKLSIQGVAFD</sequence>
<accession>A0A1Y1YKH3</accession>
<dbReference type="Proteomes" id="UP000193498">
    <property type="component" value="Unassembled WGS sequence"/>
</dbReference>
<organism evidence="3 4">
    <name type="scientific">Basidiobolus meristosporus CBS 931.73</name>
    <dbReference type="NCBI Taxonomy" id="1314790"/>
    <lineage>
        <taxon>Eukaryota</taxon>
        <taxon>Fungi</taxon>
        <taxon>Fungi incertae sedis</taxon>
        <taxon>Zoopagomycota</taxon>
        <taxon>Entomophthoromycotina</taxon>
        <taxon>Basidiobolomycetes</taxon>
        <taxon>Basidiobolales</taxon>
        <taxon>Basidiobolaceae</taxon>
        <taxon>Basidiobolus</taxon>
    </lineage>
</organism>
<keyword evidence="4" id="KW-1185">Reference proteome</keyword>
<dbReference type="Pfam" id="PF08450">
    <property type="entry name" value="SGL"/>
    <property type="match status" value="1"/>
</dbReference>
<dbReference type="OrthoDB" id="423498at2759"/>
<dbReference type="InParanoid" id="A0A1Y1YKH3"/>